<keyword evidence="3" id="KW-1185">Reference proteome</keyword>
<dbReference type="RefSeq" id="WP_015331995.1">
    <property type="nucleotide sequence ID" value="NC_020054.1"/>
</dbReference>
<reference evidence="2 3" key="1">
    <citation type="journal article" date="2012" name="J. Bacteriol.">
        <title>Genome Sequence of Fibrella aestuarina BUZ 2T, a Filamentous Marine Bacterium.</title>
        <authorList>
            <person name="Filippini M."/>
            <person name="Qi W."/>
            <person name="Blom J."/>
            <person name="Goesmann A."/>
            <person name="Smits T.H."/>
            <person name="Bagheri H.C."/>
        </authorList>
    </citation>
    <scope>NUCLEOTIDE SEQUENCE [LARGE SCALE GENOMIC DNA]</scope>
    <source>
        <strain evidence="3">BUZ 2T</strain>
    </source>
</reference>
<proteinExistence type="predicted"/>
<feature type="chain" id="PRO_5003630020" description="Lipocalin-like domain-containing protein" evidence="1">
    <location>
        <begin position="19"/>
        <end position="148"/>
    </location>
</feature>
<dbReference type="OrthoDB" id="9860264at2"/>
<dbReference type="PROSITE" id="PS51257">
    <property type="entry name" value="PROKAR_LIPOPROTEIN"/>
    <property type="match status" value="1"/>
</dbReference>
<evidence type="ECO:0000313" key="2">
    <source>
        <dbReference type="EMBL" id="CCH00896.1"/>
    </source>
</evidence>
<evidence type="ECO:0008006" key="4">
    <source>
        <dbReference type="Google" id="ProtNLM"/>
    </source>
</evidence>
<dbReference type="Proteomes" id="UP000011058">
    <property type="component" value="Chromosome"/>
</dbReference>
<dbReference type="KEGG" id="fae:FAES_2887"/>
<organism evidence="2 3">
    <name type="scientific">Fibrella aestuarina BUZ 2</name>
    <dbReference type="NCBI Taxonomy" id="1166018"/>
    <lineage>
        <taxon>Bacteria</taxon>
        <taxon>Pseudomonadati</taxon>
        <taxon>Bacteroidota</taxon>
        <taxon>Cytophagia</taxon>
        <taxon>Cytophagales</taxon>
        <taxon>Spirosomataceae</taxon>
        <taxon>Fibrella</taxon>
    </lineage>
</organism>
<evidence type="ECO:0000256" key="1">
    <source>
        <dbReference type="SAM" id="SignalP"/>
    </source>
</evidence>
<accession>I0K9U3</accession>
<dbReference type="AlphaFoldDB" id="I0K9U3"/>
<feature type="signal peptide" evidence="1">
    <location>
        <begin position="1"/>
        <end position="18"/>
    </location>
</feature>
<protein>
    <recommendedName>
        <fullName evidence="4">Lipocalin-like domain-containing protein</fullName>
    </recommendedName>
</protein>
<dbReference type="HOGENOM" id="CLU_1756091_0_0_10"/>
<keyword evidence="1" id="KW-0732">Signal</keyword>
<dbReference type="EMBL" id="HE796683">
    <property type="protein sequence ID" value="CCH00896.1"/>
    <property type="molecule type" value="Genomic_DNA"/>
</dbReference>
<sequence>MKRTTLQLLLAPFVLLLACSKPDTVPPAVLFGTWEGQTGITSAGDCVWSGIASMPTLATWQVTANTVKATVNRRVDQINVSITMQGTIVGNKLTLTEQKHVVCNGVPRTYDSRYEGIIGGKTLTLVALDTICPVERCIFRHTLTLTQQ</sequence>
<gene>
    <name evidence="2" type="ORF">FAES_2887</name>
</gene>
<evidence type="ECO:0000313" key="3">
    <source>
        <dbReference type="Proteomes" id="UP000011058"/>
    </source>
</evidence>
<name>I0K9U3_9BACT</name>